<name>A0A9P9CXC0_9HYPO</name>
<evidence type="ECO:0000313" key="2">
    <source>
        <dbReference type="EMBL" id="KAH7109320.1"/>
    </source>
</evidence>
<sequence>MLQSTLCCCLGSLSSQAKVMLGQAVSLSTRLEAVSTRSGWIRDSRLTWDSRQTRAKASRDVEATPTPTYLDSLILLLPPGHSWHVAVCVVTRMEERETEATRIAGSGRGNQPLQRGGSSV</sequence>
<dbReference type="Proteomes" id="UP000717696">
    <property type="component" value="Unassembled WGS sequence"/>
</dbReference>
<accession>A0A9P9CXC0</accession>
<feature type="compositionally biased region" description="Polar residues" evidence="1">
    <location>
        <begin position="109"/>
        <end position="120"/>
    </location>
</feature>
<dbReference type="AlphaFoldDB" id="A0A9P9CXC0"/>
<evidence type="ECO:0000256" key="1">
    <source>
        <dbReference type="SAM" id="MobiDB-lite"/>
    </source>
</evidence>
<gene>
    <name evidence="2" type="ORF">B0J13DRAFT_534793</name>
</gene>
<evidence type="ECO:0000313" key="3">
    <source>
        <dbReference type="Proteomes" id="UP000717696"/>
    </source>
</evidence>
<feature type="region of interest" description="Disordered" evidence="1">
    <location>
        <begin position="98"/>
        <end position="120"/>
    </location>
</feature>
<protein>
    <submittedName>
        <fullName evidence="2">Uncharacterized protein</fullName>
    </submittedName>
</protein>
<comment type="caution">
    <text evidence="2">The sequence shown here is derived from an EMBL/GenBank/DDBJ whole genome shotgun (WGS) entry which is preliminary data.</text>
</comment>
<keyword evidence="3" id="KW-1185">Reference proteome</keyword>
<proteinExistence type="predicted"/>
<organism evidence="2 3">
    <name type="scientific">Dactylonectria estremocensis</name>
    <dbReference type="NCBI Taxonomy" id="1079267"/>
    <lineage>
        <taxon>Eukaryota</taxon>
        <taxon>Fungi</taxon>
        <taxon>Dikarya</taxon>
        <taxon>Ascomycota</taxon>
        <taxon>Pezizomycotina</taxon>
        <taxon>Sordariomycetes</taxon>
        <taxon>Hypocreomycetidae</taxon>
        <taxon>Hypocreales</taxon>
        <taxon>Nectriaceae</taxon>
        <taxon>Dactylonectria</taxon>
    </lineage>
</organism>
<reference evidence="2" key="1">
    <citation type="journal article" date="2021" name="Nat. Commun.">
        <title>Genetic determinants of endophytism in the Arabidopsis root mycobiome.</title>
        <authorList>
            <person name="Mesny F."/>
            <person name="Miyauchi S."/>
            <person name="Thiergart T."/>
            <person name="Pickel B."/>
            <person name="Atanasova L."/>
            <person name="Karlsson M."/>
            <person name="Huettel B."/>
            <person name="Barry K.W."/>
            <person name="Haridas S."/>
            <person name="Chen C."/>
            <person name="Bauer D."/>
            <person name="Andreopoulos W."/>
            <person name="Pangilinan J."/>
            <person name="LaButti K."/>
            <person name="Riley R."/>
            <person name="Lipzen A."/>
            <person name="Clum A."/>
            <person name="Drula E."/>
            <person name="Henrissat B."/>
            <person name="Kohler A."/>
            <person name="Grigoriev I.V."/>
            <person name="Martin F.M."/>
            <person name="Hacquard S."/>
        </authorList>
    </citation>
    <scope>NUCLEOTIDE SEQUENCE</scope>
    <source>
        <strain evidence="2">MPI-CAGE-AT-0021</strain>
    </source>
</reference>
<dbReference type="EMBL" id="JAGMUU010000074">
    <property type="protein sequence ID" value="KAH7109320.1"/>
    <property type="molecule type" value="Genomic_DNA"/>
</dbReference>